<accession>A0A6J4JDX9</accession>
<feature type="non-terminal residue" evidence="2">
    <location>
        <position position="236"/>
    </location>
</feature>
<organism evidence="2">
    <name type="scientific">uncultured Blastococcus sp</name>
    <dbReference type="NCBI Taxonomy" id="217144"/>
    <lineage>
        <taxon>Bacteria</taxon>
        <taxon>Bacillati</taxon>
        <taxon>Actinomycetota</taxon>
        <taxon>Actinomycetes</taxon>
        <taxon>Geodermatophilales</taxon>
        <taxon>Geodermatophilaceae</taxon>
        <taxon>Blastococcus</taxon>
        <taxon>environmental samples</taxon>
    </lineage>
</organism>
<feature type="compositionally biased region" description="Basic residues" evidence="1">
    <location>
        <begin position="53"/>
        <end position="63"/>
    </location>
</feature>
<name>A0A6J4JDX9_9ACTN</name>
<gene>
    <name evidence="2" type="ORF">AVDCRST_MAG57-3515</name>
</gene>
<feature type="region of interest" description="Disordered" evidence="1">
    <location>
        <begin position="1"/>
        <end position="32"/>
    </location>
</feature>
<feature type="compositionally biased region" description="Basic and acidic residues" evidence="1">
    <location>
        <begin position="166"/>
        <end position="184"/>
    </location>
</feature>
<feature type="region of interest" description="Disordered" evidence="1">
    <location>
        <begin position="133"/>
        <end position="236"/>
    </location>
</feature>
<dbReference type="EMBL" id="CADCTI010000288">
    <property type="protein sequence ID" value="CAA9277856.1"/>
    <property type="molecule type" value="Genomic_DNA"/>
</dbReference>
<evidence type="ECO:0000313" key="2">
    <source>
        <dbReference type="EMBL" id="CAA9277856.1"/>
    </source>
</evidence>
<feature type="region of interest" description="Disordered" evidence="1">
    <location>
        <begin position="53"/>
        <end position="101"/>
    </location>
</feature>
<feature type="compositionally biased region" description="Low complexity" evidence="1">
    <location>
        <begin position="206"/>
        <end position="215"/>
    </location>
</feature>
<dbReference type="AlphaFoldDB" id="A0A6J4JDX9"/>
<feature type="non-terminal residue" evidence="2">
    <location>
        <position position="1"/>
    </location>
</feature>
<evidence type="ECO:0000256" key="1">
    <source>
        <dbReference type="SAM" id="MobiDB-lite"/>
    </source>
</evidence>
<reference evidence="2" key="1">
    <citation type="submission" date="2020-02" db="EMBL/GenBank/DDBJ databases">
        <authorList>
            <person name="Meier V. D."/>
        </authorList>
    </citation>
    <scope>NUCLEOTIDE SEQUENCE</scope>
    <source>
        <strain evidence="2">AVDCRST_MAG57</strain>
    </source>
</reference>
<feature type="compositionally biased region" description="Basic residues" evidence="1">
    <location>
        <begin position="78"/>
        <end position="89"/>
    </location>
</feature>
<proteinExistence type="predicted"/>
<protein>
    <submittedName>
        <fullName evidence="2">Uncharacterized protein</fullName>
    </submittedName>
</protein>
<sequence length="236" mass="25957">DAGSPRGRACCAHAPDDDHRAGRAAPGARRLGRGGTCVRVQLRRRHDRAVLHPRRRRLHRHAPPARSACAQRSDGQQHRSRAARVRRRPRAEGDGAGRAGRAVAGLRRQLWSGALRQRPVRRVRRPVHRCGRHLLRHADRRPVRGLPVRGHRHVDAGPGGRTPGARCRDHPHRDGRPAPPRSERSGTGPRAARADGGRRRLRRRPAGGPAAASAPEARRGTGSAVAPGKPRRQRQL</sequence>